<feature type="region of interest" description="Disordered" evidence="1">
    <location>
        <begin position="3895"/>
        <end position="3916"/>
    </location>
</feature>
<feature type="compositionally biased region" description="Polar residues" evidence="1">
    <location>
        <begin position="3940"/>
        <end position="3949"/>
    </location>
</feature>
<protein>
    <recommendedName>
        <fullName evidence="2">KAP NTPase domain-containing protein</fullName>
    </recommendedName>
</protein>
<dbReference type="PANTHER" id="PTHR22605:SF1">
    <property type="entry name" value="RZ-TYPE DOMAIN-CONTAINING PROTEIN"/>
    <property type="match status" value="1"/>
</dbReference>
<dbReference type="GO" id="GO:0016887">
    <property type="term" value="F:ATP hydrolysis activity"/>
    <property type="evidence" value="ECO:0007669"/>
    <property type="project" value="InterPro"/>
</dbReference>
<feature type="region of interest" description="Disordered" evidence="1">
    <location>
        <begin position="3935"/>
        <end position="3963"/>
    </location>
</feature>
<feature type="compositionally biased region" description="Basic and acidic residues" evidence="1">
    <location>
        <begin position="3895"/>
        <end position="3908"/>
    </location>
</feature>
<dbReference type="InterPro" id="IPR031248">
    <property type="entry name" value="RNF213"/>
</dbReference>
<evidence type="ECO:0000313" key="3">
    <source>
        <dbReference type="EnsemblMetazoa" id="Aqu2.1.25108_001"/>
    </source>
</evidence>
<dbReference type="PROSITE" id="PS00675">
    <property type="entry name" value="SIGMA54_INTERACT_1"/>
    <property type="match status" value="1"/>
</dbReference>
<name>A0A1X7UAY0_AMPQE</name>
<dbReference type="EnsemblMetazoa" id="Aqu2.1.25108_001">
    <property type="protein sequence ID" value="Aqu2.1.25108_001"/>
    <property type="gene ID" value="Aqu2.1.25108"/>
</dbReference>
<dbReference type="PANTHER" id="PTHR22605">
    <property type="entry name" value="RZ-TYPE DOMAIN-CONTAINING PROTEIN"/>
    <property type="match status" value="1"/>
</dbReference>
<dbReference type="OrthoDB" id="2423195at2759"/>
<reference evidence="3" key="1">
    <citation type="submission" date="2017-05" db="UniProtKB">
        <authorList>
            <consortium name="EnsemblMetazoa"/>
        </authorList>
    </citation>
    <scope>IDENTIFICATION</scope>
</reference>
<dbReference type="InterPro" id="IPR025662">
    <property type="entry name" value="Sigma_54_int_dom_ATP-bd_1"/>
</dbReference>
<dbReference type="InParanoid" id="A0A1X7UAY0"/>
<feature type="domain" description="KAP NTPase" evidence="2">
    <location>
        <begin position="924"/>
        <end position="1025"/>
    </location>
</feature>
<dbReference type="InterPro" id="IPR011646">
    <property type="entry name" value="KAP_P-loop"/>
</dbReference>
<dbReference type="InterPro" id="IPR027417">
    <property type="entry name" value="P-loop_NTPase"/>
</dbReference>
<accession>A0A1X7UAY0</accession>
<organism evidence="3">
    <name type="scientific">Amphimedon queenslandica</name>
    <name type="common">Sponge</name>
    <dbReference type="NCBI Taxonomy" id="400682"/>
    <lineage>
        <taxon>Eukaryota</taxon>
        <taxon>Metazoa</taxon>
        <taxon>Porifera</taxon>
        <taxon>Demospongiae</taxon>
        <taxon>Heteroscleromorpha</taxon>
        <taxon>Haplosclerida</taxon>
        <taxon>Niphatidae</taxon>
        <taxon>Amphimedon</taxon>
    </lineage>
</organism>
<dbReference type="Pfam" id="PF07693">
    <property type="entry name" value="KAP_NTPase"/>
    <property type="match status" value="1"/>
</dbReference>
<sequence length="4116" mass="473925">MSVLFIISHCSIGGSLLWVLSQLLTVKSVLQSYGITFPDDLNAELLSSVAQSSSHLIDDISSFESEESQEFVVVKYRAATGCTLATIEAFVEHLQIFLQPLNDESMNVLAFNNLHKSQILKKCIEHFLEESNDSDSTETKMKKLNEAVKKANNFVELLMDDHGRILSMKDVASVFKPEDLATLDLPRENKELRQFYKLKYGNKIHIDVTEKLTTFLELDYVCKQISSVYNVCYNYGLIKCLEDPVMRHLLNLSEAVDRGKLVVLIEAKEHVDFARTSFEISTGISLIDHPLFVLFSHLEKGCPLYNFASERGYGSEAGMDTFMQEHSLVTADLLFEEFHEDVLAMLIAAMELVIPFFDKTCNLVELWENIRKLKNVEAAIAQLLTVNGNIDYVRSWFNQANGQAQENNEMILRAILKSGSYFFNFCRGSQVELTLEFQMHSLISRQRSEEQQSLSVHQPSARVLSFKQMEALSQELGFMKLKQDSEAERNVRWFESYKIFATKLLTCYSDLQYNGHPDYKNPPTKQFTLFETQGSFSWTKLEAEVKKCSKEKKEFVEEMVEYRKKHQLLSYINTLKLKVIYDSLIGLKDIDNLLRDVGLFLKLDVNSHPQLYRCLEAPFWDIPLIQEAIDRRVSIEASNDFSDKSLSAYSRNDSVTSVDEESLKRSLKKFDEIFPVFALLGKKTQPPSLYDVSSSGVQLVCKYLKGYHDKNLDHLMKRDNKIIKIDKIIGEVKPDECHELIEQHLPSTASGNQLMTTIYLKYMERRCRFMEDSVFFQNNVGLPYPVVDDDGNKIGECNTAKWRSNVFDIMLQEVPNFCKLSMSWSSKCHRQLIYDVGNGGGTFKLFCSNPEELSDKKLEQLKSIGIIIPPDRIRLSTKMFHEYLSFALNVRKNEKGEIALIKKKKYVLTKDFVHKMLNIHERKECGMPVVIEGETGVGKTFLLELLSSLWNHSWNEQLTLQRSRIEIFFKEKLSLLQKKDSHDESQKKALEDALSLFTEDHKFETNVKSALNIITELLKFQDPSNSTATLFTVLKSQFQVNMYDPVIASLEIPHELCRNDREFSELLIFARSTCDENTMAEIVCGILYGRLRETFYKINIHSAMTAKEVENFFRDVQKHAESLNSYYENFIQHSPELKTLYQKPILTVFLDEINTSCCPGFMKEIIIDGTIDGRSISTSGNIFIVAACNPHRANSLAVVTKSTQKEKKGWFNPTYYVQNLPPTLKLIMWDYGQLQKGDEKEYIKQKFRLEYEDMPQLEYSFLAEQIAKAQDLIRAFACENLILEGVNEEDAKLFAQSTVSQRDIKRVFQLYSYLKKWFTCDTKYGQESEFRISVRAVFISLALVYYFRLSDEIIKSQKTVQPGGEERKSFRKRFKQIMHEKHTIGECGIPVTFNEALSNELTWVSENIDLPKGIAPTEALRENVYAIIVCTMTKIPVIIVGPPGSSKTLSFKIVAKNFLGTKSNKKKLENSELFRSLDPQFYQCSRKSTSHEIEVVFQRAITRQKTFDEGGIKSLSVVLMDEAGIPEYTHESLKVLHYFLDNPKVSFVGLSNTVLDAAKTNRAISVYRTEASHEDLLQLARFSFCHGQPDERINDNMSIIEGFIKIYEQMMTLPVYNSFFGLRDFIYFFTALNTTGQQIISPQSVVMALEQNFSGTNKFDELLKAFLGIIGSNPSQLQQRSLVDILRTSFIRKSQDLNSENKNRYKLLIDSSEDQSLVRQLFNFGILKRNETRILSCSKLPGDNDSQKLYTASAIRHSVTQGHTVMIYQAEEIQECFYDLFNQHFTCINSTINEGEKSYYSNVAIGPVIKPTRVSPFFNCAMIISESEVSETERPFLNRFEKFSLTHKVLLKESLSKHSQSIRKFFDCMRNNIMSFVQKCNESSFYGFTNQTIDSLLLSIVSLSEEETGGNRPLIKQESYECSNKPLSDEVDSNEKHQCQCNTDVGVFVRQIVDCFSDKFGIALPLGHCEEFSELIEHLNHREEEGFKAFFEQSNAKEREALVKRDIEFLNEATVSFNEQENFIYHLLSKLMTIHFTKQLLYLMTPEALVIHSGEIENYYKSCYLIHQRHFSLTNIIKCQMDENQKASVVRKFLCYTRTSPVLLELIPAHFYIKSRTEKEEKDQKLLAEFFKMDSDQIYTFIITKLTSQEKLNTILNQFFSSSCTVLLLSADMNKLHKDTINHTRLLIEEAELTQKELNANKLIFLILHFPANMFYSHCYPSIFLSGWRHIYMDMIGQTKTTANTDVEEWLKICLLQSDTTETVKPVKTKSFVPDSILNLWIEEWLPMISNSIPIQRINDFPNEADPKKCWKNLLFDLKVDSVIKKRFNSYWQKSTMYELSHHAANYAVTYQSTCTLSSTIEATIQSSFKNFVLYFLFMINQNMAMHTVMGRGEGEEKFVGPFLEILSVLPLPKSLEEIRLELTVLNHHILLSYDRKNIVPRFPFFPVVYKSIEALVNKALCSVLEPLELVVAEDETEQKLKGVTSTRTKEEIEQTVKMIAILIKEDESIIKVVVELLKDVQLWAGYFNDAITKQLDRTVGIFSKICLQQHLAHVDSDNVPLKLAQLHYHLRVSWLDADSLSLLRILDECSEIMPKYSSLQQKLDLTDETLVVQHIIEILYDGLLISCSNPSSDTGLKMKNLGSLYYRMMNLFKLHSTSAFSSQLKSKWIILCVAFPVNHMITIDSKNTFTISPENFVTEITKSLKAEIDSGNIIGLTVLIDTVVFSVFKKKNVLDLLHDQTYYPTLPFYSIIETIINHYITFYYDDITPETTAFIFSIIGLVVSKCTTEKMKRTAAMYKHLFSLLLLKGSIDSNAETEASVKMNNENNPLLLFTAKVRIGLCNAINQGSDKESPLSYGVPYFKCYPKMISQSKGGLQHVLCDMYFETSSGRLYRESHRFQELVSHYQKLNGYSGPLSKLVVVERQVVVHVTIKSLSITILKTENERQVLADAYDGLNSMLEESNNLVMKGKKDLTGNGLILLMRLFCACKSERMLFSMMTTQFQSNLHDYHCLQPIHRALPRENLSSRDELPLLLYLKDKHSSRHAIYTQIHRSITFIIKFNGQKGVDDLMKVALACYSNKTSNDKTKWTFNMSIFIAIYKEVFPTNARALVVKRVLQDSVSQYVDKDVFLPFLMWIVDPSHAGTPSDNLKDFFVRSEGDKEHVECLMELAAILFGNEENCCHLWEHLFSTQNINPKFVPGTMVTGSNDTYYFDVVLPTNQTFRFTKRNSLTRYSVIFTQWMNYGLLCLSIAVKPHIIRSSPFDQKPNIVSLCLKRLKDLWDMLMTEFNLSREERKRLVSIGIQNMYTALSTLRFDKSWKAFKQLPDEDNLAQYECIFHNEVFLQAWRLMKSPQKKFSTFGNTVGEVMRELSRSVPELNICPAKNGFLYCILFSNDLYNVDSKLYVLYQFLLRRSALNTGAHLLPVLIDLYNWIHSQACYMVTLDVAKDTLTLKVLTSILQQHFPDQEEKRLGQLRQIKEMYDRYAMLSLTEESNLETFGTGITFYDLVSTEDGKSTLYRIIIQIVDSYNHFLEIVYTHCSTSYHFVNYKPQFKIPIWEITQHTCSFGVSENCYDVSDLQTIIEKYQSFDVGINLYDNYELDTSIPHNVMPGAYFLKGIQSEIVQKFIVHKQFVEKNGFLKRFAFSECSTCEEVPRGLFYTATYGYKDTVERLSRYPSLMATLTKMELHEIETVFHSLSYDGLLSVCGGLCLILKMLLEKSSQGETGIDTLTIKSFLNKYYNIKIDDVGISLCAADKIRSGLLMNQYNNLSETHVAHVKDISELFHEWVKIGFYDFSHLPFDLKVNLNGKEEILEKIENEDEDTVKNAMHQLFAMERLICYKATDDRSTKICDVDKERKLDSYIFSLSIKYYVHLQLALRRRLLHLLETRQKEQHNVSMKQKVDNARIESPPSPNFTSLSRILSIQDRAAEDASVEDLTISTDSNTTGAVAPNPPTPKQDPSLYMIEDEDLSEAASKLTETDVAQLLERMGLHDSAEFVQTFGISGDIVYSLLTMPSPDLKELQIPNRIYELRFQIQFKRLLEKKELEHVFSSELLAQFLMENKRFSQFAKVVQESQLDGEMLLLASDDVYRDLGISSLYQVLLKKELQKKFEDF</sequence>
<evidence type="ECO:0000256" key="1">
    <source>
        <dbReference type="SAM" id="MobiDB-lite"/>
    </source>
</evidence>
<dbReference type="Gene3D" id="3.40.50.300">
    <property type="entry name" value="P-loop containing nucleotide triphosphate hydrolases"/>
    <property type="match status" value="1"/>
</dbReference>
<dbReference type="eggNOG" id="ENOG502QQ65">
    <property type="taxonomic scope" value="Eukaryota"/>
</dbReference>
<dbReference type="SUPFAM" id="SSF52540">
    <property type="entry name" value="P-loop containing nucleoside triphosphate hydrolases"/>
    <property type="match status" value="3"/>
</dbReference>
<evidence type="ECO:0000259" key="2">
    <source>
        <dbReference type="Pfam" id="PF07693"/>
    </source>
</evidence>
<proteinExistence type="predicted"/>
<dbReference type="GO" id="GO:0004842">
    <property type="term" value="F:ubiquitin-protein transferase activity"/>
    <property type="evidence" value="ECO:0007669"/>
    <property type="project" value="InterPro"/>
</dbReference>